<sequence>MIGSTDSGDRSRKLSIKTPPLHIPHAMDLATPSPIVEDAKCIKPTDPSPLVIEIPEWNRMDLEEIAPLDRFELEYPDESPMQTPSSVDANVHEPPTTASCEGTPFFAKQQQLTRPSPTALSILEPPLQTPHLELDPSPVTQAPRHQHEAPAPLWNSQPLRLPFKPLSIDNPSRNYNVRICLVKGCTGLIVPSSTCSRCISCVMASWKARKTKGLSLPKRPWHSPVSILRTEASEKGKGKSVSWADQETTTTEDPPPRTPSDNWISRIKRVRLKLPEPPPSPPIGNSSLNTGPPNVRCIRMKLSNLEGTPSPAPDDDPSEAPAGSDRSQTIPYETFTNSLLGDSDLSELTDTSLEDSDSEGDGSESESSSSEGNNISVSERNAVLPKLIIRIPARPSPAVVTTSKVSPPHTPEDEIPYAQCSKSDCGRYLPLNRDGDLCTWCHTKQKRHNERKAQHENAQRVACAPIDENQEPRSKVAMILTKPPPIIDLINRELLSRDAITGARICTPCQHIMPPRSEYPFDACYSCRIKSRRQRVKKAKQLGLDTSLDSSDDEETTGAALAEENFVSGPHPGRCRSRDCGVVTRGPAECWQCASRRIGAKRKRGMTRGDAGVADPGKASSTPTGSSPGPPSCIERIPNRPLPLFTPYPEYRCQHELLADFHLRISGFLEVQTIHSLYKLRGTPEMSVFGFDGQFSVVTSDLDLVSRRESIESGVVKLKGELERLGTLHFNADKDVTVNESGIFTRFLCVHRIYNPFGPPYPEQVPKIMHGELEIAILPDHSHHILPGQKTVVRFRLIG</sequence>
<feature type="region of interest" description="Disordered" evidence="1">
    <location>
        <begin position="229"/>
        <end position="378"/>
    </location>
</feature>
<feature type="compositionally biased region" description="Polar residues" evidence="1">
    <location>
        <begin position="326"/>
        <end position="337"/>
    </location>
</feature>
<organism evidence="2 3">
    <name type="scientific">Macrolepiota fuliginosa MF-IS2</name>
    <dbReference type="NCBI Taxonomy" id="1400762"/>
    <lineage>
        <taxon>Eukaryota</taxon>
        <taxon>Fungi</taxon>
        <taxon>Dikarya</taxon>
        <taxon>Basidiomycota</taxon>
        <taxon>Agaricomycotina</taxon>
        <taxon>Agaricomycetes</taxon>
        <taxon>Agaricomycetidae</taxon>
        <taxon>Agaricales</taxon>
        <taxon>Agaricineae</taxon>
        <taxon>Agaricaceae</taxon>
        <taxon>Macrolepiota</taxon>
    </lineage>
</organism>
<gene>
    <name evidence="2" type="ORF">P691DRAFT_803958</name>
</gene>
<protein>
    <submittedName>
        <fullName evidence="2">Uncharacterized protein</fullName>
    </submittedName>
</protein>
<feature type="compositionally biased region" description="Polar residues" evidence="1">
    <location>
        <begin position="283"/>
        <end position="292"/>
    </location>
</feature>
<dbReference type="Proteomes" id="UP000807342">
    <property type="component" value="Unassembled WGS sequence"/>
</dbReference>
<feature type="region of interest" description="Disordered" evidence="1">
    <location>
        <begin position="128"/>
        <end position="156"/>
    </location>
</feature>
<dbReference type="AlphaFoldDB" id="A0A9P6C0B9"/>
<comment type="caution">
    <text evidence="2">The sequence shown here is derived from an EMBL/GenBank/DDBJ whole genome shotgun (WGS) entry which is preliminary data.</text>
</comment>
<keyword evidence="3" id="KW-1185">Reference proteome</keyword>
<dbReference type="EMBL" id="MU151246">
    <property type="protein sequence ID" value="KAF9446422.1"/>
    <property type="molecule type" value="Genomic_DNA"/>
</dbReference>
<reference evidence="2" key="1">
    <citation type="submission" date="2020-11" db="EMBL/GenBank/DDBJ databases">
        <authorList>
            <consortium name="DOE Joint Genome Institute"/>
            <person name="Ahrendt S."/>
            <person name="Riley R."/>
            <person name="Andreopoulos W."/>
            <person name="Labutti K."/>
            <person name="Pangilinan J."/>
            <person name="Ruiz-Duenas F.J."/>
            <person name="Barrasa J.M."/>
            <person name="Sanchez-Garcia M."/>
            <person name="Camarero S."/>
            <person name="Miyauchi S."/>
            <person name="Serrano A."/>
            <person name="Linde D."/>
            <person name="Babiker R."/>
            <person name="Drula E."/>
            <person name="Ayuso-Fernandez I."/>
            <person name="Pacheco R."/>
            <person name="Padilla G."/>
            <person name="Ferreira P."/>
            <person name="Barriuso J."/>
            <person name="Kellner H."/>
            <person name="Castanera R."/>
            <person name="Alfaro M."/>
            <person name="Ramirez L."/>
            <person name="Pisabarro A.G."/>
            <person name="Kuo A."/>
            <person name="Tritt A."/>
            <person name="Lipzen A."/>
            <person name="He G."/>
            <person name="Yan M."/>
            <person name="Ng V."/>
            <person name="Cullen D."/>
            <person name="Martin F."/>
            <person name="Rosso M.-N."/>
            <person name="Henrissat B."/>
            <person name="Hibbett D."/>
            <person name="Martinez A.T."/>
            <person name="Grigoriev I.V."/>
        </authorList>
    </citation>
    <scope>NUCLEOTIDE SEQUENCE</scope>
    <source>
        <strain evidence="2">MF-IS2</strain>
    </source>
</reference>
<dbReference type="OrthoDB" id="3266602at2759"/>
<proteinExistence type="predicted"/>
<name>A0A9P6C0B9_9AGAR</name>
<feature type="compositionally biased region" description="Acidic residues" evidence="1">
    <location>
        <begin position="344"/>
        <end position="364"/>
    </location>
</feature>
<accession>A0A9P6C0B9</accession>
<evidence type="ECO:0000256" key="1">
    <source>
        <dbReference type="SAM" id="MobiDB-lite"/>
    </source>
</evidence>
<evidence type="ECO:0000313" key="2">
    <source>
        <dbReference type="EMBL" id="KAF9446422.1"/>
    </source>
</evidence>
<feature type="region of interest" description="Disordered" evidence="1">
    <location>
        <begin position="79"/>
        <end position="102"/>
    </location>
</feature>
<feature type="region of interest" description="Disordered" evidence="1">
    <location>
        <begin position="602"/>
        <end position="634"/>
    </location>
</feature>
<evidence type="ECO:0000313" key="3">
    <source>
        <dbReference type="Proteomes" id="UP000807342"/>
    </source>
</evidence>